<dbReference type="InterPro" id="IPR011051">
    <property type="entry name" value="RmlC_Cupin_sf"/>
</dbReference>
<evidence type="ECO:0000313" key="5">
    <source>
        <dbReference type="Proteomes" id="UP001168821"/>
    </source>
</evidence>
<organism evidence="4 5">
    <name type="scientific">Zophobas morio</name>
    <dbReference type="NCBI Taxonomy" id="2755281"/>
    <lineage>
        <taxon>Eukaryota</taxon>
        <taxon>Metazoa</taxon>
        <taxon>Ecdysozoa</taxon>
        <taxon>Arthropoda</taxon>
        <taxon>Hexapoda</taxon>
        <taxon>Insecta</taxon>
        <taxon>Pterygota</taxon>
        <taxon>Neoptera</taxon>
        <taxon>Endopterygota</taxon>
        <taxon>Coleoptera</taxon>
        <taxon>Polyphaga</taxon>
        <taxon>Cucujiformia</taxon>
        <taxon>Tenebrionidae</taxon>
        <taxon>Zophobas</taxon>
    </lineage>
</organism>
<keyword evidence="3" id="KW-0408">Iron</keyword>
<dbReference type="PANTHER" id="PTHR22966">
    <property type="entry name" value="2-AMINOETHANETHIOL DIOXYGENASE"/>
    <property type="match status" value="1"/>
</dbReference>
<dbReference type="AlphaFoldDB" id="A0AA38HY90"/>
<dbReference type="Gene3D" id="2.60.120.10">
    <property type="entry name" value="Jelly Rolls"/>
    <property type="match status" value="1"/>
</dbReference>
<dbReference type="Proteomes" id="UP001168821">
    <property type="component" value="Unassembled WGS sequence"/>
</dbReference>
<protein>
    <recommendedName>
        <fullName evidence="6">2-aminoethanethiol dioxygenase</fullName>
    </recommendedName>
</protein>
<evidence type="ECO:0000313" key="4">
    <source>
        <dbReference type="EMBL" id="KAJ3643379.1"/>
    </source>
</evidence>
<evidence type="ECO:0008006" key="6">
    <source>
        <dbReference type="Google" id="ProtNLM"/>
    </source>
</evidence>
<gene>
    <name evidence="4" type="ORF">Zmor_026093</name>
</gene>
<dbReference type="Pfam" id="PF07847">
    <property type="entry name" value="PCO_ADO"/>
    <property type="match status" value="1"/>
</dbReference>
<reference evidence="4" key="1">
    <citation type="journal article" date="2023" name="G3 (Bethesda)">
        <title>Whole genome assemblies of Zophobas morio and Tenebrio molitor.</title>
        <authorList>
            <person name="Kaur S."/>
            <person name="Stinson S.A."/>
            <person name="diCenzo G.C."/>
        </authorList>
    </citation>
    <scope>NUCLEOTIDE SEQUENCE</scope>
    <source>
        <strain evidence="4">QUZm001</strain>
    </source>
</reference>
<dbReference type="GO" id="GO:0005739">
    <property type="term" value="C:mitochondrion"/>
    <property type="evidence" value="ECO:0007669"/>
    <property type="project" value="TreeGrafter"/>
</dbReference>
<dbReference type="CDD" id="cd20289">
    <property type="entry name" value="cupin_ADO"/>
    <property type="match status" value="1"/>
</dbReference>
<dbReference type="PANTHER" id="PTHR22966:SF61">
    <property type="entry name" value="2-AMINOETHANETHIOL DIOXYGENASE"/>
    <property type="match status" value="1"/>
</dbReference>
<dbReference type="SUPFAM" id="SSF51182">
    <property type="entry name" value="RmlC-like cupins"/>
    <property type="match status" value="1"/>
</dbReference>
<evidence type="ECO:0000256" key="1">
    <source>
        <dbReference type="ARBA" id="ARBA00022723"/>
    </source>
</evidence>
<keyword evidence="2" id="KW-0560">Oxidoreductase</keyword>
<keyword evidence="5" id="KW-1185">Reference proteome</keyword>
<dbReference type="GO" id="GO:0046872">
    <property type="term" value="F:metal ion binding"/>
    <property type="evidence" value="ECO:0007669"/>
    <property type="project" value="UniProtKB-KW"/>
</dbReference>
<comment type="caution">
    <text evidence="4">The sequence shown here is derived from an EMBL/GenBank/DDBJ whole genome shotgun (WGS) entry which is preliminary data.</text>
</comment>
<evidence type="ECO:0000256" key="2">
    <source>
        <dbReference type="ARBA" id="ARBA00023002"/>
    </source>
</evidence>
<dbReference type="GO" id="GO:0016702">
    <property type="term" value="F:oxidoreductase activity, acting on single donors with incorporation of molecular oxygen, incorporation of two atoms of oxygen"/>
    <property type="evidence" value="ECO:0007669"/>
    <property type="project" value="InterPro"/>
</dbReference>
<dbReference type="EMBL" id="JALNTZ010000008">
    <property type="protein sequence ID" value="KAJ3643379.1"/>
    <property type="molecule type" value="Genomic_DNA"/>
</dbReference>
<sequence length="228" mass="25828">MLTSHIATVLRQAVVTFANKEMFYQNLEILKALLDKTTGEDVNLHPQFMTEDLWQRPNKAPVTYVDIYEDYNLTIGIFILKPNMKLPLHNHPQMHGLIKVVGGKIKVTSYSLNTEKTQQLDNKNAAVVTKFITAERSVETVLETHSECCLLEPEVRNLHEIESVGGPAAFIDILAPPYETATPGGNVRKCSYYRVLREIAPSVFRLQEISSPSWYWTDSFPYTGPDLS</sequence>
<accession>A0AA38HY90</accession>
<evidence type="ECO:0000256" key="3">
    <source>
        <dbReference type="ARBA" id="ARBA00023004"/>
    </source>
</evidence>
<dbReference type="InterPro" id="IPR012864">
    <property type="entry name" value="PCO/ADO"/>
</dbReference>
<keyword evidence="1" id="KW-0479">Metal-binding</keyword>
<name>A0AA38HY90_9CUCU</name>
<dbReference type="InterPro" id="IPR014710">
    <property type="entry name" value="RmlC-like_jellyroll"/>
</dbReference>
<proteinExistence type="predicted"/>